<dbReference type="Gene3D" id="3.20.20.60">
    <property type="entry name" value="Phosphoenolpyruvate-binding domains"/>
    <property type="match status" value="1"/>
</dbReference>
<comment type="caution">
    <text evidence="1">The sequence shown here is derived from an EMBL/GenBank/DDBJ whole genome shotgun (WGS) entry which is preliminary data.</text>
</comment>
<accession>C5TCC5</accession>
<organism evidence="1 2">
    <name type="scientific">Acidovorax delafieldii 2AN</name>
    <dbReference type="NCBI Taxonomy" id="573060"/>
    <lineage>
        <taxon>Bacteria</taxon>
        <taxon>Pseudomonadati</taxon>
        <taxon>Pseudomonadota</taxon>
        <taxon>Betaproteobacteria</taxon>
        <taxon>Burkholderiales</taxon>
        <taxon>Comamonadaceae</taxon>
        <taxon>Acidovorax</taxon>
    </lineage>
</organism>
<dbReference type="InterPro" id="IPR040442">
    <property type="entry name" value="Pyrv_kinase-like_dom_sf"/>
</dbReference>
<dbReference type="EMBL" id="ACQT01000437">
    <property type="protein sequence ID" value="EER57875.1"/>
    <property type="molecule type" value="Genomic_DNA"/>
</dbReference>
<reference evidence="1 2" key="1">
    <citation type="submission" date="2009-05" db="EMBL/GenBank/DDBJ databases">
        <title>The draft genome of Acidovorax delafieldii 2AN.</title>
        <authorList>
            <consortium name="US DOE Joint Genome Institute (JGI-PGF)"/>
            <person name="Lucas S."/>
            <person name="Copeland A."/>
            <person name="Lapidus A."/>
            <person name="Glavina del Rio T."/>
            <person name="Tice H."/>
            <person name="Bruce D."/>
            <person name="Goodwin L."/>
            <person name="Pitluck S."/>
            <person name="Larimer F."/>
            <person name="Land M.L."/>
            <person name="Hauser L."/>
            <person name="Shelobolina E.S."/>
            <person name="Picardal F."/>
            <person name="Roden E."/>
            <person name="Emerson D."/>
        </authorList>
    </citation>
    <scope>NUCLEOTIDE SEQUENCE [LARGE SCALE GENOMIC DNA]</scope>
    <source>
        <strain evidence="1 2">2AN</strain>
    </source>
</reference>
<dbReference type="Proteomes" id="UP000003856">
    <property type="component" value="Unassembled WGS sequence"/>
</dbReference>
<keyword evidence="2" id="KW-1185">Reference proteome</keyword>
<name>C5TCC5_ACIDE</name>
<dbReference type="AlphaFoldDB" id="C5TCC5"/>
<evidence type="ECO:0000313" key="2">
    <source>
        <dbReference type="Proteomes" id="UP000003856"/>
    </source>
</evidence>
<evidence type="ECO:0000313" key="1">
    <source>
        <dbReference type="EMBL" id="EER57875.1"/>
    </source>
</evidence>
<sequence length="42" mass="4423">ALQQAGGGVCVLDGRMVDAPVLAQAEQTLLRYARAQQRLAAL</sequence>
<gene>
    <name evidence="1" type="ORF">AcdelDRAFT_4556</name>
</gene>
<dbReference type="PATRIC" id="fig|573060.9.peg.359"/>
<protein>
    <submittedName>
        <fullName evidence="1">HpcH/HpaI aldolase</fullName>
    </submittedName>
</protein>
<feature type="non-terminal residue" evidence="1">
    <location>
        <position position="1"/>
    </location>
</feature>
<proteinExistence type="predicted"/>